<dbReference type="PANTHER" id="PTHR10884:SF14">
    <property type="entry name" value="NADH DEHYDROGENASE [UBIQUINONE] IRON-SULFUR PROTEIN 3, MITOCHONDRIAL"/>
    <property type="match status" value="1"/>
</dbReference>
<dbReference type="Pfam" id="PF00329">
    <property type="entry name" value="Complex1_30kDa"/>
    <property type="match status" value="1"/>
</dbReference>
<evidence type="ECO:0000256" key="4">
    <source>
        <dbReference type="SAM" id="MobiDB-lite"/>
    </source>
</evidence>
<feature type="region of interest" description="Disordered" evidence="4">
    <location>
        <begin position="1"/>
        <end position="34"/>
    </location>
</feature>
<comment type="catalytic activity">
    <reaction evidence="3">
        <text>a quinone + NADH + 5 H(+)(in) = a quinol + NAD(+) + 4 H(+)(out)</text>
        <dbReference type="Rhea" id="RHEA:57888"/>
        <dbReference type="ChEBI" id="CHEBI:15378"/>
        <dbReference type="ChEBI" id="CHEBI:24646"/>
        <dbReference type="ChEBI" id="CHEBI:57540"/>
        <dbReference type="ChEBI" id="CHEBI:57945"/>
        <dbReference type="ChEBI" id="CHEBI:132124"/>
    </reaction>
</comment>
<keyword evidence="3" id="KW-0830">Ubiquinone</keyword>
<sequence length="179" mass="20089">MTHDDEEALSRLQAKFGDGVTAPAPREKASPTSDPWLLVETPRLAEVARFLRNDPASVFDCLNSVTVVDYLPIDKKLAAAVGEERLEVVYHLTSLSRRKRLTLKVVTPRSVDGGLPEVPSVAGIWKTADWQECEAYDLSGVRFTGHPNLRRLLCPEDWEGHPLRKDYAMPLEYHGIRGR</sequence>
<dbReference type="OrthoDB" id="9803286at2"/>
<name>A0A5C6A7N1_9BACT</name>
<proteinExistence type="inferred from homology"/>
<keyword evidence="3" id="KW-1278">Translocase</keyword>
<comment type="similarity">
    <text evidence="1 3">Belongs to the complex I 30 kDa subunit family.</text>
</comment>
<evidence type="ECO:0000256" key="2">
    <source>
        <dbReference type="ARBA" id="ARBA00022448"/>
    </source>
</evidence>
<dbReference type="Proteomes" id="UP000317421">
    <property type="component" value="Unassembled WGS sequence"/>
</dbReference>
<dbReference type="GO" id="GO:0008137">
    <property type="term" value="F:NADH dehydrogenase (ubiquinone) activity"/>
    <property type="evidence" value="ECO:0007669"/>
    <property type="project" value="InterPro"/>
</dbReference>
<keyword evidence="7" id="KW-1185">Reference proteome</keyword>
<feature type="domain" description="NADH:ubiquinone oxidoreductase 30kDa subunit" evidence="5">
    <location>
        <begin position="39"/>
        <end position="169"/>
    </location>
</feature>
<accession>A0A5C6A7N1</accession>
<evidence type="ECO:0000259" key="5">
    <source>
        <dbReference type="Pfam" id="PF00329"/>
    </source>
</evidence>
<keyword evidence="3" id="KW-0520">NAD</keyword>
<evidence type="ECO:0000256" key="1">
    <source>
        <dbReference type="ARBA" id="ARBA00007569"/>
    </source>
</evidence>
<keyword evidence="6" id="KW-0560">Oxidoreductase</keyword>
<keyword evidence="3" id="KW-0472">Membrane</keyword>
<dbReference type="GO" id="GO:0050136">
    <property type="term" value="F:NADH dehydrogenase (quinone) (non-electrogenic) activity"/>
    <property type="evidence" value="ECO:0007669"/>
    <property type="project" value="UniProtKB-UniRule"/>
</dbReference>
<dbReference type="HAMAP" id="MF_01357">
    <property type="entry name" value="NDH1_NuoC"/>
    <property type="match status" value="1"/>
</dbReference>
<dbReference type="EC" id="7.1.1.-" evidence="3"/>
<dbReference type="EMBL" id="SJPR01000004">
    <property type="protein sequence ID" value="TWT96022.1"/>
    <property type="molecule type" value="Genomic_DNA"/>
</dbReference>
<dbReference type="Gene3D" id="3.30.460.80">
    <property type="entry name" value="NADH:ubiquinone oxidoreductase, 30kDa subunit"/>
    <property type="match status" value="1"/>
</dbReference>
<evidence type="ECO:0000256" key="3">
    <source>
        <dbReference type="HAMAP-Rule" id="MF_01357"/>
    </source>
</evidence>
<comment type="function">
    <text evidence="3">NDH-1 shuttles electrons from NADH, via FMN and iron-sulfur (Fe-S) centers, to quinones in the respiratory chain. The immediate electron acceptor for the enzyme in this species is believed to be ubiquinone. Couples the redox reaction to proton translocation (for every two electrons transferred, four hydrogen ions are translocated across the cytoplasmic membrane), and thus conserves the redox energy in a proton gradient.</text>
</comment>
<dbReference type="SUPFAM" id="SSF143243">
    <property type="entry name" value="Nqo5-like"/>
    <property type="match status" value="1"/>
</dbReference>
<keyword evidence="2 3" id="KW-0813">Transport</keyword>
<dbReference type="InterPro" id="IPR001268">
    <property type="entry name" value="NADH_UbQ_OxRdtase_30kDa_su"/>
</dbReference>
<dbReference type="InterPro" id="IPR010218">
    <property type="entry name" value="NADH_DH_suC"/>
</dbReference>
<evidence type="ECO:0000313" key="7">
    <source>
        <dbReference type="Proteomes" id="UP000317421"/>
    </source>
</evidence>
<keyword evidence="3" id="KW-0874">Quinone</keyword>
<dbReference type="GO" id="GO:0048038">
    <property type="term" value="F:quinone binding"/>
    <property type="evidence" value="ECO:0007669"/>
    <property type="project" value="UniProtKB-KW"/>
</dbReference>
<dbReference type="AlphaFoldDB" id="A0A5C6A7N1"/>
<dbReference type="PANTHER" id="PTHR10884">
    <property type="entry name" value="NADH DEHYDROGENASE UBIQUINONE IRON-SULFUR PROTEIN 3"/>
    <property type="match status" value="1"/>
</dbReference>
<dbReference type="GO" id="GO:0005886">
    <property type="term" value="C:plasma membrane"/>
    <property type="evidence" value="ECO:0007669"/>
    <property type="project" value="UniProtKB-SubCell"/>
</dbReference>
<comment type="subunit">
    <text evidence="3">NDH-1 is composed of 14 different subunits. Subunits NuoB, C, D, E, F, and G constitute the peripheral sector of the complex.</text>
</comment>
<comment type="caution">
    <text evidence="6">The sequence shown here is derived from an EMBL/GenBank/DDBJ whole genome shotgun (WGS) entry which is preliminary data.</text>
</comment>
<evidence type="ECO:0000313" key="6">
    <source>
        <dbReference type="EMBL" id="TWT96022.1"/>
    </source>
</evidence>
<protein>
    <recommendedName>
        <fullName evidence="3">NADH-quinone oxidoreductase subunit C</fullName>
        <ecNumber evidence="3">7.1.1.-</ecNumber>
    </recommendedName>
    <alternativeName>
        <fullName evidence="3">NADH dehydrogenase I subunit C</fullName>
    </alternativeName>
    <alternativeName>
        <fullName evidence="3">NDH-1 subunit C</fullName>
    </alternativeName>
</protein>
<comment type="subcellular location">
    <subcellularLocation>
        <location evidence="3">Cell membrane</location>
        <topology evidence="3">Peripheral membrane protein</topology>
        <orientation evidence="3">Cytoplasmic side</orientation>
    </subcellularLocation>
</comment>
<organism evidence="6 7">
    <name type="scientific">Botrimarina colliarenosi</name>
    <dbReference type="NCBI Taxonomy" id="2528001"/>
    <lineage>
        <taxon>Bacteria</taxon>
        <taxon>Pseudomonadati</taxon>
        <taxon>Planctomycetota</taxon>
        <taxon>Planctomycetia</taxon>
        <taxon>Pirellulales</taxon>
        <taxon>Lacipirellulaceae</taxon>
        <taxon>Botrimarina</taxon>
    </lineage>
</organism>
<gene>
    <name evidence="6" type="primary">ndhJ</name>
    <name evidence="3" type="synonym">nuoC</name>
    <name evidence="6" type="ORF">Pla108_31020</name>
</gene>
<dbReference type="InterPro" id="IPR037232">
    <property type="entry name" value="NADH_quin_OxRdtase_su_C/D-like"/>
</dbReference>
<keyword evidence="3" id="KW-1003">Cell membrane</keyword>
<dbReference type="RefSeq" id="WP_146445816.1">
    <property type="nucleotide sequence ID" value="NZ_SJPR01000004.1"/>
</dbReference>
<reference evidence="6 7" key="1">
    <citation type="submission" date="2019-02" db="EMBL/GenBank/DDBJ databases">
        <title>Deep-cultivation of Planctomycetes and their phenomic and genomic characterization uncovers novel biology.</title>
        <authorList>
            <person name="Wiegand S."/>
            <person name="Jogler M."/>
            <person name="Boedeker C."/>
            <person name="Pinto D."/>
            <person name="Vollmers J."/>
            <person name="Rivas-Marin E."/>
            <person name="Kohn T."/>
            <person name="Peeters S.H."/>
            <person name="Heuer A."/>
            <person name="Rast P."/>
            <person name="Oberbeckmann S."/>
            <person name="Bunk B."/>
            <person name="Jeske O."/>
            <person name="Meyerdierks A."/>
            <person name="Storesund J.E."/>
            <person name="Kallscheuer N."/>
            <person name="Luecker S."/>
            <person name="Lage O.M."/>
            <person name="Pohl T."/>
            <person name="Merkel B.J."/>
            <person name="Hornburger P."/>
            <person name="Mueller R.-W."/>
            <person name="Bruemmer F."/>
            <person name="Labrenz M."/>
            <person name="Spormann A.M."/>
            <person name="Op Den Camp H."/>
            <person name="Overmann J."/>
            <person name="Amann R."/>
            <person name="Jetten M.S.M."/>
            <person name="Mascher T."/>
            <person name="Medema M.H."/>
            <person name="Devos D.P."/>
            <person name="Kaster A.-K."/>
            <person name="Ovreas L."/>
            <person name="Rohde M."/>
            <person name="Galperin M.Y."/>
            <person name="Jogler C."/>
        </authorList>
    </citation>
    <scope>NUCLEOTIDE SEQUENCE [LARGE SCALE GENOMIC DNA]</scope>
    <source>
        <strain evidence="6 7">Pla108</strain>
    </source>
</reference>